<keyword evidence="3" id="KW-1185">Reference proteome</keyword>
<dbReference type="AlphaFoldDB" id="A0A5B7H410"/>
<sequence length="277" mass="28637">MHGPPPATAAAAATATAAAAAAAAAATAGRTRTRVRLYGSGVMVVVVVLLLLLLLLLLMRFGGRRTGVVARHSLTGYVKRTLPPWTPEQCGDALSCVRPFRNVSDHDGVRKLPACLAVVSGGVDVLPAVPRRHTCLSSHCGAAPCRKIQFTPSCRGLLAAFFSAAVLDKPGRCVVQDRRRAGPPGYGRGLTTDLWGLRDAGGLPGIQAQVEGKEFYSPAVSQAAQGHHRQIGVATFLTASSSCGPVVVAAVRCVEAAVAGGAAHWPGSYRPVVPNLS</sequence>
<dbReference type="Proteomes" id="UP000324222">
    <property type="component" value="Unassembled WGS sequence"/>
</dbReference>
<evidence type="ECO:0000313" key="2">
    <source>
        <dbReference type="EMBL" id="MPC66820.1"/>
    </source>
</evidence>
<keyword evidence="1" id="KW-0472">Membrane</keyword>
<comment type="caution">
    <text evidence="2">The sequence shown here is derived from an EMBL/GenBank/DDBJ whole genome shotgun (WGS) entry which is preliminary data.</text>
</comment>
<reference evidence="2 3" key="1">
    <citation type="submission" date="2019-05" db="EMBL/GenBank/DDBJ databases">
        <title>Another draft genome of Portunus trituberculatus and its Hox gene families provides insights of decapod evolution.</title>
        <authorList>
            <person name="Jeong J.-H."/>
            <person name="Song I."/>
            <person name="Kim S."/>
            <person name="Choi T."/>
            <person name="Kim D."/>
            <person name="Ryu S."/>
            <person name="Kim W."/>
        </authorList>
    </citation>
    <scope>NUCLEOTIDE SEQUENCE [LARGE SCALE GENOMIC DNA]</scope>
    <source>
        <tissue evidence="2">Muscle</tissue>
    </source>
</reference>
<feature type="transmembrane region" description="Helical" evidence="1">
    <location>
        <begin position="35"/>
        <end position="58"/>
    </location>
</feature>
<accession>A0A5B7H410</accession>
<evidence type="ECO:0000256" key="1">
    <source>
        <dbReference type="SAM" id="Phobius"/>
    </source>
</evidence>
<gene>
    <name evidence="2" type="ORF">E2C01_060974</name>
</gene>
<proteinExistence type="predicted"/>
<keyword evidence="1" id="KW-0812">Transmembrane</keyword>
<keyword evidence="1" id="KW-1133">Transmembrane helix</keyword>
<protein>
    <submittedName>
        <fullName evidence="2">Uncharacterized protein</fullName>
    </submittedName>
</protein>
<name>A0A5B7H410_PORTR</name>
<organism evidence="2 3">
    <name type="scientific">Portunus trituberculatus</name>
    <name type="common">Swimming crab</name>
    <name type="synonym">Neptunus trituberculatus</name>
    <dbReference type="NCBI Taxonomy" id="210409"/>
    <lineage>
        <taxon>Eukaryota</taxon>
        <taxon>Metazoa</taxon>
        <taxon>Ecdysozoa</taxon>
        <taxon>Arthropoda</taxon>
        <taxon>Crustacea</taxon>
        <taxon>Multicrustacea</taxon>
        <taxon>Malacostraca</taxon>
        <taxon>Eumalacostraca</taxon>
        <taxon>Eucarida</taxon>
        <taxon>Decapoda</taxon>
        <taxon>Pleocyemata</taxon>
        <taxon>Brachyura</taxon>
        <taxon>Eubrachyura</taxon>
        <taxon>Portunoidea</taxon>
        <taxon>Portunidae</taxon>
        <taxon>Portuninae</taxon>
        <taxon>Portunus</taxon>
    </lineage>
</organism>
<dbReference type="EMBL" id="VSRR010025340">
    <property type="protein sequence ID" value="MPC66820.1"/>
    <property type="molecule type" value="Genomic_DNA"/>
</dbReference>
<evidence type="ECO:0000313" key="3">
    <source>
        <dbReference type="Proteomes" id="UP000324222"/>
    </source>
</evidence>